<comment type="similarity">
    <text evidence="1">Belongs to the phD/YefM antitoxin family.</text>
</comment>
<name>A0ABV3T765_9GAMM</name>
<dbReference type="Proteomes" id="UP001556637">
    <property type="component" value="Unassembled WGS sequence"/>
</dbReference>
<dbReference type="NCBIfam" id="TIGR01552">
    <property type="entry name" value="phd_fam"/>
    <property type="match status" value="1"/>
</dbReference>
<evidence type="ECO:0000313" key="2">
    <source>
        <dbReference type="EMBL" id="MEX0431045.1"/>
    </source>
</evidence>
<dbReference type="InterPro" id="IPR036165">
    <property type="entry name" value="YefM-like_sf"/>
</dbReference>
<reference evidence="2 3" key="1">
    <citation type="submission" date="2024-02" db="EMBL/GenBank/DDBJ databases">
        <title>New especies of Spiribacter isolated from saline water.</title>
        <authorList>
            <person name="Leon M.J."/>
            <person name="De La Haba R."/>
            <person name="Sanchez-Porro C."/>
            <person name="Ventosa A."/>
        </authorList>
    </citation>
    <scope>NUCLEOTIDE SEQUENCE [LARGE SCALE GENOMIC DNA]</scope>
    <source>
        <strain evidence="3">ag22IC4-189</strain>
    </source>
</reference>
<evidence type="ECO:0000256" key="1">
    <source>
        <dbReference type="ARBA" id="ARBA00009981"/>
    </source>
</evidence>
<keyword evidence="3" id="KW-1185">Reference proteome</keyword>
<proteinExistence type="inferred from homology"/>
<dbReference type="EMBL" id="JBAKFF010000001">
    <property type="protein sequence ID" value="MEX0431045.1"/>
    <property type="molecule type" value="Genomic_DNA"/>
</dbReference>
<organism evidence="2 3">
    <name type="scientific">Spiribacter insolitus</name>
    <dbReference type="NCBI Taxonomy" id="3122417"/>
    <lineage>
        <taxon>Bacteria</taxon>
        <taxon>Pseudomonadati</taxon>
        <taxon>Pseudomonadota</taxon>
        <taxon>Gammaproteobacteria</taxon>
        <taxon>Chromatiales</taxon>
        <taxon>Ectothiorhodospiraceae</taxon>
        <taxon>Spiribacter</taxon>
    </lineage>
</organism>
<gene>
    <name evidence="2" type="ORF">V6X30_06505</name>
</gene>
<protein>
    <submittedName>
        <fullName evidence="2">Type II toxin-antitoxin system prevent-host-death family antitoxin</fullName>
    </submittedName>
</protein>
<dbReference type="RefSeq" id="WP_367983813.1">
    <property type="nucleotide sequence ID" value="NZ_JBAKFF010000001.1"/>
</dbReference>
<dbReference type="SUPFAM" id="SSF143120">
    <property type="entry name" value="YefM-like"/>
    <property type="match status" value="1"/>
</dbReference>
<accession>A0ABV3T765</accession>
<dbReference type="Gene3D" id="3.40.1620.10">
    <property type="entry name" value="YefM-like domain"/>
    <property type="match status" value="1"/>
</dbReference>
<comment type="caution">
    <text evidence="2">The sequence shown here is derived from an EMBL/GenBank/DDBJ whole genome shotgun (WGS) entry which is preliminary data.</text>
</comment>
<sequence length="110" mass="11539">MRASVRDLRLRAGELLAAVERGDTVEVTYRGRPCARLVGVAESSSHSSEVREGGDAAGAYAAQAKGAAARDPAVDVHANPAFGMWADRTEQSVDALIDELRAPRDFGGAS</sequence>
<evidence type="ECO:0000313" key="3">
    <source>
        <dbReference type="Proteomes" id="UP001556637"/>
    </source>
</evidence>